<reference evidence="1 2" key="1">
    <citation type="journal article" date="2023" name="Hortic Res">
        <title>Pangenome of water caltrop reveals structural variations and asymmetric subgenome divergence after allopolyploidization.</title>
        <authorList>
            <person name="Zhang X."/>
            <person name="Chen Y."/>
            <person name="Wang L."/>
            <person name="Yuan Y."/>
            <person name="Fang M."/>
            <person name="Shi L."/>
            <person name="Lu R."/>
            <person name="Comes H.P."/>
            <person name="Ma Y."/>
            <person name="Chen Y."/>
            <person name="Huang G."/>
            <person name="Zhou Y."/>
            <person name="Zheng Z."/>
            <person name="Qiu Y."/>
        </authorList>
    </citation>
    <scope>NUCLEOTIDE SEQUENCE [LARGE SCALE GENOMIC DNA]</scope>
    <source>
        <strain evidence="1">F231</strain>
    </source>
</reference>
<sequence length="53" mass="6019">MLLFNRWLVRFVLESKMDLIGDGTRGVRNPMEEPNDELLDRGASVWALKGGSK</sequence>
<organism evidence="1 2">
    <name type="scientific">Trapa natans</name>
    <name type="common">Water chestnut</name>
    <dbReference type="NCBI Taxonomy" id="22666"/>
    <lineage>
        <taxon>Eukaryota</taxon>
        <taxon>Viridiplantae</taxon>
        <taxon>Streptophyta</taxon>
        <taxon>Embryophyta</taxon>
        <taxon>Tracheophyta</taxon>
        <taxon>Spermatophyta</taxon>
        <taxon>Magnoliopsida</taxon>
        <taxon>eudicotyledons</taxon>
        <taxon>Gunneridae</taxon>
        <taxon>Pentapetalae</taxon>
        <taxon>rosids</taxon>
        <taxon>malvids</taxon>
        <taxon>Myrtales</taxon>
        <taxon>Lythraceae</taxon>
        <taxon>Trapa</taxon>
    </lineage>
</organism>
<accession>A0AAN7KEL0</accession>
<name>A0AAN7KEL0_TRANT</name>
<dbReference type="EMBL" id="JAXQNO010000022">
    <property type="protein sequence ID" value="KAK4767608.1"/>
    <property type="molecule type" value="Genomic_DNA"/>
</dbReference>
<evidence type="ECO:0000313" key="1">
    <source>
        <dbReference type="EMBL" id="KAK4767608.1"/>
    </source>
</evidence>
<keyword evidence="2" id="KW-1185">Reference proteome</keyword>
<proteinExistence type="predicted"/>
<evidence type="ECO:0000313" key="2">
    <source>
        <dbReference type="Proteomes" id="UP001346149"/>
    </source>
</evidence>
<comment type="caution">
    <text evidence="1">The sequence shown here is derived from an EMBL/GenBank/DDBJ whole genome shotgun (WGS) entry which is preliminary data.</text>
</comment>
<gene>
    <name evidence="1" type="ORF">SAY86_015358</name>
</gene>
<dbReference type="AlphaFoldDB" id="A0AAN7KEL0"/>
<dbReference type="Proteomes" id="UP001346149">
    <property type="component" value="Unassembled WGS sequence"/>
</dbReference>
<protein>
    <submittedName>
        <fullName evidence="1">Uncharacterized protein</fullName>
    </submittedName>
</protein>